<reference evidence="8 9" key="1">
    <citation type="submission" date="2023-11" db="EMBL/GenBank/DDBJ databases">
        <title>Dfirmibasis_genome.</title>
        <authorList>
            <person name="Edelbroek B."/>
            <person name="Kjellin J."/>
            <person name="Jerlstrom-Hultqvist J."/>
            <person name="Soderbom F."/>
        </authorList>
    </citation>
    <scope>NUCLEOTIDE SEQUENCE [LARGE SCALE GENOMIC DNA]</scope>
    <source>
        <strain evidence="8 9">TNS-C-14</strain>
    </source>
</reference>
<dbReference type="GO" id="GO:0005634">
    <property type="term" value="C:nucleus"/>
    <property type="evidence" value="ECO:0007669"/>
    <property type="project" value="UniProtKB-SubCell"/>
</dbReference>
<feature type="region of interest" description="Disordered" evidence="7">
    <location>
        <begin position="507"/>
        <end position="527"/>
    </location>
</feature>
<evidence type="ECO:0000313" key="9">
    <source>
        <dbReference type="Proteomes" id="UP001344447"/>
    </source>
</evidence>
<sequence length="527" mass="58756">METETPMDVETTSNNGNNNNNNNNTIVKTNSNVIKEGDHVILDINDGEKFSVIKVKLGSKVKIGKKQILINSIIGESYYSSFQVSNEKNTLERITQKELDDRLNNLVELNQNDADNRNLDQNNTAQKLTQEDITQMKEKGTDSNTIIKTIVENSESFKTKTSFSQIKYLKKKIKKYSTIVKIIKPTLKSLTEAYYKKDSRKICGLRFDSFGQLLTLGNIRANSQVLVVETCMGLVTGSIAERMNGDGTILSAYIGKGPSLSIVNNFGFDTDVLNTIYPFNLNVTSVLNKDEDISKLPPTASSGIYDKQVKEKEKGKQQKDKVKEKEEGDNNSGGGGGGEEDGGPKTIVNQRNDTSNENIVKLLKDGVWSLVIVTKYSPLNILLSCWPYLNSSGSFVIYSHFPQPLMEVHQFLHKNQMAVNQQISEIWMREHQVLPKRTHPMMGMDGASGFILYGTKVTKPSSIQKPISSPTTTTTTTTTTTKTNNLLDIENKVIAATTTIVATIEEEVENSESALKKRRIDEEQKKE</sequence>
<protein>
    <recommendedName>
        <fullName evidence="3">tRNA (adenine(58)-N(1))-methyltransferase non-catalytic subunit TRM6</fullName>
    </recommendedName>
    <alternativeName>
        <fullName evidence="6">tRNA(m1A58)-methyltransferase subunit TRM6</fullName>
    </alternativeName>
</protein>
<evidence type="ECO:0000256" key="4">
    <source>
        <dbReference type="ARBA" id="ARBA00022694"/>
    </source>
</evidence>
<evidence type="ECO:0000313" key="8">
    <source>
        <dbReference type="EMBL" id="KAK5584237.1"/>
    </source>
</evidence>
<dbReference type="PANTHER" id="PTHR12945">
    <property type="entry name" value="TRANSLATION INITIATION FACTOR EIF3-RELATED"/>
    <property type="match status" value="1"/>
</dbReference>
<feature type="region of interest" description="Disordered" evidence="7">
    <location>
        <begin position="1"/>
        <end position="24"/>
    </location>
</feature>
<dbReference type="GO" id="GO:0030488">
    <property type="term" value="P:tRNA methylation"/>
    <property type="evidence" value="ECO:0007669"/>
    <property type="project" value="InterPro"/>
</dbReference>
<keyword evidence="9" id="KW-1185">Reference proteome</keyword>
<evidence type="ECO:0000256" key="3">
    <source>
        <dbReference type="ARBA" id="ARBA00021704"/>
    </source>
</evidence>
<evidence type="ECO:0000256" key="5">
    <source>
        <dbReference type="ARBA" id="ARBA00023242"/>
    </source>
</evidence>
<gene>
    <name evidence="8" type="ORF">RB653_005845</name>
</gene>
<keyword evidence="5" id="KW-0539">Nucleus</keyword>
<name>A0AAN7U8Q9_9MYCE</name>
<evidence type="ECO:0000256" key="6">
    <source>
        <dbReference type="ARBA" id="ARBA00032319"/>
    </source>
</evidence>
<dbReference type="Proteomes" id="UP001344447">
    <property type="component" value="Unassembled WGS sequence"/>
</dbReference>
<dbReference type="AlphaFoldDB" id="A0AAN7U8Q9"/>
<feature type="compositionally biased region" description="Basic and acidic residues" evidence="7">
    <location>
        <begin position="307"/>
        <end position="328"/>
    </location>
</feature>
<evidence type="ECO:0000256" key="7">
    <source>
        <dbReference type="SAM" id="MobiDB-lite"/>
    </source>
</evidence>
<evidence type="ECO:0000256" key="2">
    <source>
        <dbReference type="ARBA" id="ARBA00008320"/>
    </source>
</evidence>
<comment type="subcellular location">
    <subcellularLocation>
        <location evidence="1">Nucleus</location>
    </subcellularLocation>
</comment>
<dbReference type="GO" id="GO:0031515">
    <property type="term" value="C:tRNA (m1A) methyltransferase complex"/>
    <property type="evidence" value="ECO:0007669"/>
    <property type="project" value="InterPro"/>
</dbReference>
<keyword evidence="4" id="KW-0819">tRNA processing</keyword>
<dbReference type="Pfam" id="PF04189">
    <property type="entry name" value="Gcd10p"/>
    <property type="match status" value="1"/>
</dbReference>
<proteinExistence type="inferred from homology"/>
<dbReference type="EMBL" id="JAVFKY010000001">
    <property type="protein sequence ID" value="KAK5584237.1"/>
    <property type="molecule type" value="Genomic_DNA"/>
</dbReference>
<evidence type="ECO:0000256" key="1">
    <source>
        <dbReference type="ARBA" id="ARBA00004123"/>
    </source>
</evidence>
<accession>A0AAN7U8Q9</accession>
<organism evidence="8 9">
    <name type="scientific">Dictyostelium firmibasis</name>
    <dbReference type="NCBI Taxonomy" id="79012"/>
    <lineage>
        <taxon>Eukaryota</taxon>
        <taxon>Amoebozoa</taxon>
        <taxon>Evosea</taxon>
        <taxon>Eumycetozoa</taxon>
        <taxon>Dictyostelia</taxon>
        <taxon>Dictyosteliales</taxon>
        <taxon>Dictyosteliaceae</taxon>
        <taxon>Dictyostelium</taxon>
    </lineage>
</organism>
<feature type="region of interest" description="Disordered" evidence="7">
    <location>
        <begin position="298"/>
        <end position="352"/>
    </location>
</feature>
<dbReference type="PANTHER" id="PTHR12945:SF0">
    <property type="entry name" value="TRNA (ADENINE(58)-N(1))-METHYLTRANSFERASE NON-CATALYTIC SUBUNIT TRM6"/>
    <property type="match status" value="1"/>
</dbReference>
<dbReference type="InterPro" id="IPR017423">
    <property type="entry name" value="TRM6"/>
</dbReference>
<feature type="compositionally biased region" description="Low complexity" evidence="7">
    <location>
        <begin position="11"/>
        <end position="24"/>
    </location>
</feature>
<comment type="caution">
    <text evidence="8">The sequence shown here is derived from an EMBL/GenBank/DDBJ whole genome shotgun (WGS) entry which is preliminary data.</text>
</comment>
<comment type="similarity">
    <text evidence="2">Belongs to the TRM6/GCD10 family.</text>
</comment>